<keyword evidence="1 2" id="KW-0238">DNA-binding</keyword>
<evidence type="ECO:0000256" key="1">
    <source>
        <dbReference type="ARBA" id="ARBA00023125"/>
    </source>
</evidence>
<dbReference type="PANTHER" id="PTHR30055">
    <property type="entry name" value="HTH-TYPE TRANSCRIPTIONAL REGULATOR RUTR"/>
    <property type="match status" value="1"/>
</dbReference>
<dbReference type="Pfam" id="PF00440">
    <property type="entry name" value="TetR_N"/>
    <property type="match status" value="1"/>
</dbReference>
<dbReference type="GO" id="GO:0000976">
    <property type="term" value="F:transcription cis-regulatory region binding"/>
    <property type="evidence" value="ECO:0007669"/>
    <property type="project" value="TreeGrafter"/>
</dbReference>
<dbReference type="Proteomes" id="UP000606922">
    <property type="component" value="Unassembled WGS sequence"/>
</dbReference>
<dbReference type="RefSeq" id="WP_188510046.1">
    <property type="nucleotide sequence ID" value="NZ_BMGB01000001.1"/>
</dbReference>
<reference evidence="4" key="1">
    <citation type="journal article" date="2014" name="Int. J. Syst. Evol. Microbiol.">
        <title>Complete genome sequence of Corynebacterium casei LMG S-19264T (=DSM 44701T), isolated from a smear-ripened cheese.</title>
        <authorList>
            <consortium name="US DOE Joint Genome Institute (JGI-PGF)"/>
            <person name="Walter F."/>
            <person name="Albersmeier A."/>
            <person name="Kalinowski J."/>
            <person name="Ruckert C."/>
        </authorList>
    </citation>
    <scope>NUCLEOTIDE SEQUENCE</scope>
    <source>
        <strain evidence="4">CGMCC 1.12813</strain>
    </source>
</reference>
<protein>
    <recommendedName>
        <fullName evidence="3">HTH tetR-type domain-containing protein</fullName>
    </recommendedName>
</protein>
<evidence type="ECO:0000313" key="5">
    <source>
        <dbReference type="Proteomes" id="UP000606922"/>
    </source>
</evidence>
<dbReference type="PROSITE" id="PS50977">
    <property type="entry name" value="HTH_TETR_2"/>
    <property type="match status" value="1"/>
</dbReference>
<feature type="DNA-binding region" description="H-T-H motif" evidence="2">
    <location>
        <begin position="39"/>
        <end position="58"/>
    </location>
</feature>
<evidence type="ECO:0000259" key="3">
    <source>
        <dbReference type="PROSITE" id="PS50977"/>
    </source>
</evidence>
<dbReference type="SUPFAM" id="SSF46689">
    <property type="entry name" value="Homeodomain-like"/>
    <property type="match status" value="1"/>
</dbReference>
<dbReference type="PANTHER" id="PTHR30055:SF226">
    <property type="entry name" value="HTH-TYPE TRANSCRIPTIONAL REGULATOR PKSA"/>
    <property type="match status" value="1"/>
</dbReference>
<dbReference type="GO" id="GO:0003700">
    <property type="term" value="F:DNA-binding transcription factor activity"/>
    <property type="evidence" value="ECO:0007669"/>
    <property type="project" value="TreeGrafter"/>
</dbReference>
<feature type="domain" description="HTH tetR-type" evidence="3">
    <location>
        <begin position="16"/>
        <end position="76"/>
    </location>
</feature>
<organism evidence="4 5">
    <name type="scientific">Conyzicola nivalis</name>
    <dbReference type="NCBI Taxonomy" id="1477021"/>
    <lineage>
        <taxon>Bacteria</taxon>
        <taxon>Bacillati</taxon>
        <taxon>Actinomycetota</taxon>
        <taxon>Actinomycetes</taxon>
        <taxon>Micrococcales</taxon>
        <taxon>Microbacteriaceae</taxon>
        <taxon>Conyzicola</taxon>
    </lineage>
</organism>
<dbReference type="PRINTS" id="PR00455">
    <property type="entry name" value="HTHTETR"/>
</dbReference>
<gene>
    <name evidence="4" type="ORF">GCM10010979_15260</name>
</gene>
<evidence type="ECO:0000313" key="4">
    <source>
        <dbReference type="EMBL" id="GGB01643.1"/>
    </source>
</evidence>
<sequence length="214" mass="23133">MTTASITIDRRAALKARHRQAILDAAAALIRERGKPRFSVDELAERADVARRTVFNHFSSLDDIVQITCTRVLTDAVDEFRAATRAAPPGDGSRYSLFSEIAAAVQGMDLPSVIGYLWGVLAEDGEDGRSESAMQNVFASATEQLSLEIAGRSDELDQFEVEVLVSSLMNGVAVAARHWITRTGASLDADSRAIWDELLGRLLASVRAGYAPPA</sequence>
<keyword evidence="5" id="KW-1185">Reference proteome</keyword>
<dbReference type="Gene3D" id="1.10.357.10">
    <property type="entry name" value="Tetracycline Repressor, domain 2"/>
    <property type="match status" value="1"/>
</dbReference>
<dbReference type="InterPro" id="IPR050109">
    <property type="entry name" value="HTH-type_TetR-like_transc_reg"/>
</dbReference>
<name>A0A916SIB8_9MICO</name>
<comment type="caution">
    <text evidence="4">The sequence shown here is derived from an EMBL/GenBank/DDBJ whole genome shotgun (WGS) entry which is preliminary data.</text>
</comment>
<dbReference type="EMBL" id="BMGB01000001">
    <property type="protein sequence ID" value="GGB01643.1"/>
    <property type="molecule type" value="Genomic_DNA"/>
</dbReference>
<accession>A0A916SIB8</accession>
<evidence type="ECO:0000256" key="2">
    <source>
        <dbReference type="PROSITE-ProRule" id="PRU00335"/>
    </source>
</evidence>
<dbReference type="AlphaFoldDB" id="A0A916SIB8"/>
<reference evidence="4" key="2">
    <citation type="submission" date="2020-09" db="EMBL/GenBank/DDBJ databases">
        <authorList>
            <person name="Sun Q."/>
            <person name="Zhou Y."/>
        </authorList>
    </citation>
    <scope>NUCLEOTIDE SEQUENCE</scope>
    <source>
        <strain evidence="4">CGMCC 1.12813</strain>
    </source>
</reference>
<dbReference type="InterPro" id="IPR001647">
    <property type="entry name" value="HTH_TetR"/>
</dbReference>
<proteinExistence type="predicted"/>
<dbReference type="InterPro" id="IPR009057">
    <property type="entry name" value="Homeodomain-like_sf"/>
</dbReference>